<dbReference type="AlphaFoldDB" id="A0A382W072"/>
<protein>
    <submittedName>
        <fullName evidence="1">Uncharacterized protein</fullName>
    </submittedName>
</protein>
<gene>
    <name evidence="1" type="ORF">METZ01_LOCUS404519</name>
</gene>
<evidence type="ECO:0000313" key="1">
    <source>
        <dbReference type="EMBL" id="SVD51665.1"/>
    </source>
</evidence>
<accession>A0A382W072</accession>
<name>A0A382W072_9ZZZZ</name>
<organism evidence="1">
    <name type="scientific">marine metagenome</name>
    <dbReference type="NCBI Taxonomy" id="408172"/>
    <lineage>
        <taxon>unclassified sequences</taxon>
        <taxon>metagenomes</taxon>
        <taxon>ecological metagenomes</taxon>
    </lineage>
</organism>
<reference evidence="1" key="1">
    <citation type="submission" date="2018-05" db="EMBL/GenBank/DDBJ databases">
        <authorList>
            <person name="Lanie J.A."/>
            <person name="Ng W.-L."/>
            <person name="Kazmierczak K.M."/>
            <person name="Andrzejewski T.M."/>
            <person name="Davidsen T.M."/>
            <person name="Wayne K.J."/>
            <person name="Tettelin H."/>
            <person name="Glass J.I."/>
            <person name="Rusch D."/>
            <person name="Podicherti R."/>
            <person name="Tsui H.-C.T."/>
            <person name="Winkler M.E."/>
        </authorList>
    </citation>
    <scope>NUCLEOTIDE SEQUENCE</scope>
</reference>
<dbReference type="EMBL" id="UINC01155673">
    <property type="protein sequence ID" value="SVD51665.1"/>
    <property type="molecule type" value="Genomic_DNA"/>
</dbReference>
<sequence length="55" mass="6449">MYSMMKSTLREFDKPRLTRNVHPEMEDVKSGETLLVFSTEEEDDDDDGDVIIVRK</sequence>
<proteinExistence type="predicted"/>